<evidence type="ECO:0000256" key="2">
    <source>
        <dbReference type="ARBA" id="ARBA00022630"/>
    </source>
</evidence>
<keyword evidence="8" id="KW-1185">Reference proteome</keyword>
<dbReference type="PANTHER" id="PTHR42973">
    <property type="entry name" value="BINDING OXIDOREDUCTASE, PUTATIVE (AFU_ORTHOLOGUE AFUA_1G17690)-RELATED"/>
    <property type="match status" value="1"/>
</dbReference>
<keyword evidence="5" id="KW-0732">Signal</keyword>
<evidence type="ECO:0000313" key="8">
    <source>
        <dbReference type="Proteomes" id="UP000234254"/>
    </source>
</evidence>
<dbReference type="VEuPathDB" id="FungiDB:P168DRAFT_99581"/>
<dbReference type="InterPro" id="IPR050416">
    <property type="entry name" value="FAD-linked_Oxidoreductase"/>
</dbReference>
<organism evidence="7 8">
    <name type="scientific">Aspergillus campestris (strain IBT 28561)</name>
    <dbReference type="NCBI Taxonomy" id="1392248"/>
    <lineage>
        <taxon>Eukaryota</taxon>
        <taxon>Fungi</taxon>
        <taxon>Dikarya</taxon>
        <taxon>Ascomycota</taxon>
        <taxon>Pezizomycotina</taxon>
        <taxon>Eurotiomycetes</taxon>
        <taxon>Eurotiomycetidae</taxon>
        <taxon>Eurotiales</taxon>
        <taxon>Aspergillaceae</taxon>
        <taxon>Aspergillus</taxon>
        <taxon>Aspergillus subgen. Circumdati</taxon>
    </lineage>
</organism>
<dbReference type="InterPro" id="IPR012951">
    <property type="entry name" value="BBE"/>
</dbReference>
<feature type="signal peptide" evidence="5">
    <location>
        <begin position="1"/>
        <end position="20"/>
    </location>
</feature>
<dbReference type="EMBL" id="MSFM01000002">
    <property type="protein sequence ID" value="PKY07665.1"/>
    <property type="molecule type" value="Genomic_DNA"/>
</dbReference>
<dbReference type="AlphaFoldDB" id="A0A2I1DCT2"/>
<protein>
    <submittedName>
        <fullName evidence="7">FAD-binding domain-containing protein</fullName>
    </submittedName>
</protein>
<evidence type="ECO:0000313" key="7">
    <source>
        <dbReference type="EMBL" id="PKY07665.1"/>
    </source>
</evidence>
<dbReference type="RefSeq" id="XP_024696259.1">
    <property type="nucleotide sequence ID" value="XM_024842267.1"/>
</dbReference>
<feature type="domain" description="FAD-binding PCMH-type" evidence="6">
    <location>
        <begin position="54"/>
        <end position="227"/>
    </location>
</feature>
<dbReference type="InterPro" id="IPR016169">
    <property type="entry name" value="FAD-bd_PCMH_sub2"/>
</dbReference>
<dbReference type="Gene3D" id="3.30.465.10">
    <property type="match status" value="1"/>
</dbReference>
<evidence type="ECO:0000256" key="5">
    <source>
        <dbReference type="SAM" id="SignalP"/>
    </source>
</evidence>
<evidence type="ECO:0000256" key="4">
    <source>
        <dbReference type="ARBA" id="ARBA00023002"/>
    </source>
</evidence>
<accession>A0A2I1DCT2</accession>
<name>A0A2I1DCT2_ASPC2</name>
<dbReference type="PROSITE" id="PS51387">
    <property type="entry name" value="FAD_PCMH"/>
    <property type="match status" value="1"/>
</dbReference>
<dbReference type="InterPro" id="IPR036318">
    <property type="entry name" value="FAD-bd_PCMH-like_sf"/>
</dbReference>
<dbReference type="GO" id="GO:0016491">
    <property type="term" value="F:oxidoreductase activity"/>
    <property type="evidence" value="ECO:0007669"/>
    <property type="project" value="UniProtKB-KW"/>
</dbReference>
<keyword evidence="4" id="KW-0560">Oxidoreductase</keyword>
<proteinExistence type="inferred from homology"/>
<sequence length="486" mass="52477">MAPIWTKAVALASLAAFAAAGDLQSCLDAATPKVAYEGDPLYQATAVKRYNLDIKVTPAAVTFPQNAQEVAEVVRCASENGVAVQAKSGGHSYANHGLGGEDGAVVVDLKNLQRFSMDTQSWKASFGSGLLLGDVTKQLSENGGRAMSHGTCPQVGSGGHFTIGGLGPTSRQFGAALDHIVEVEVVLANATIVRASENQNPDVFFAVKGAASGFAIVTEFVVRTEPEPGQAVQYAYSFTFGDTESRAKLFKQWQAYVAQPDLTRKLASTLTLLEGSIFITGTFFGSKSEYEALKIEENFPGANNASLIVFDKWLGLVAHWAEEVGLQIGGGIAANFYSKSRSFTEKSLMSPKDIDRLFEFVDNTDKGTPLWFAIFDFQGGAINDVPQNATAFAHRDTLIWLQSYAINLLGEVKQETFDFLDRFNEVTVAGNAASVPYEAYPGYVDARLEQPQQAYWGSNLDRLKKIKAAIDPDNVFRHPQSVHGAK</sequence>
<dbReference type="SUPFAM" id="SSF56176">
    <property type="entry name" value="FAD-binding/transporter-associated domain-like"/>
    <property type="match status" value="1"/>
</dbReference>
<dbReference type="GO" id="GO:0071949">
    <property type="term" value="F:FAD binding"/>
    <property type="evidence" value="ECO:0007669"/>
    <property type="project" value="InterPro"/>
</dbReference>
<keyword evidence="2" id="KW-0285">Flavoprotein</keyword>
<comment type="caution">
    <text evidence="7">The sequence shown here is derived from an EMBL/GenBank/DDBJ whole genome shotgun (WGS) entry which is preliminary data.</text>
</comment>
<feature type="chain" id="PRO_5014157184" evidence="5">
    <location>
        <begin position="21"/>
        <end position="486"/>
    </location>
</feature>
<dbReference type="InterPro" id="IPR006094">
    <property type="entry name" value="Oxid_FAD_bind_N"/>
</dbReference>
<dbReference type="Proteomes" id="UP000234254">
    <property type="component" value="Unassembled WGS sequence"/>
</dbReference>
<keyword evidence="3" id="KW-0274">FAD</keyword>
<comment type="similarity">
    <text evidence="1">Belongs to the oxygen-dependent FAD-linked oxidoreductase family.</text>
</comment>
<evidence type="ECO:0000256" key="1">
    <source>
        <dbReference type="ARBA" id="ARBA00005466"/>
    </source>
</evidence>
<reference evidence="7" key="1">
    <citation type="submission" date="2016-12" db="EMBL/GenBank/DDBJ databases">
        <title>The genomes of Aspergillus section Nigri reveals drivers in fungal speciation.</title>
        <authorList>
            <consortium name="DOE Joint Genome Institute"/>
            <person name="Vesth T.C."/>
            <person name="Nybo J."/>
            <person name="Theobald S."/>
            <person name="Brandl J."/>
            <person name="Frisvad J.C."/>
            <person name="Nielsen K.F."/>
            <person name="Lyhne E.K."/>
            <person name="Kogle M.E."/>
            <person name="Kuo A."/>
            <person name="Riley R."/>
            <person name="Clum A."/>
            <person name="Nolan M."/>
            <person name="Lipzen A."/>
            <person name="Salamov A."/>
            <person name="Henrissat B."/>
            <person name="Wiebenga A."/>
            <person name="De vries R.P."/>
            <person name="Grigoriev I.V."/>
            <person name="Mortensen U.H."/>
            <person name="Andersen M.R."/>
            <person name="Baker S.E."/>
        </authorList>
    </citation>
    <scope>NUCLEOTIDE SEQUENCE</scope>
    <source>
        <strain evidence="7">IBT 28561</strain>
    </source>
</reference>
<dbReference type="InterPro" id="IPR006093">
    <property type="entry name" value="Oxy_OxRdtase_FAD_BS"/>
</dbReference>
<dbReference type="OrthoDB" id="407275at2759"/>
<dbReference type="GeneID" id="36549796"/>
<gene>
    <name evidence="7" type="ORF">P168DRAFT_99581</name>
</gene>
<dbReference type="PANTHER" id="PTHR42973:SF17">
    <property type="entry name" value="OXIDASE, PUTATIVE (AFU_ORTHOLOGUE AFUA_6G14340)-RELATED"/>
    <property type="match status" value="1"/>
</dbReference>
<dbReference type="Pfam" id="PF08031">
    <property type="entry name" value="BBE"/>
    <property type="match status" value="1"/>
</dbReference>
<dbReference type="PROSITE" id="PS00862">
    <property type="entry name" value="OX2_COVAL_FAD"/>
    <property type="match status" value="1"/>
</dbReference>
<dbReference type="Pfam" id="PF01565">
    <property type="entry name" value="FAD_binding_4"/>
    <property type="match status" value="1"/>
</dbReference>
<dbReference type="Gene3D" id="3.40.462.20">
    <property type="match status" value="1"/>
</dbReference>
<evidence type="ECO:0000256" key="3">
    <source>
        <dbReference type="ARBA" id="ARBA00022827"/>
    </source>
</evidence>
<evidence type="ECO:0000259" key="6">
    <source>
        <dbReference type="PROSITE" id="PS51387"/>
    </source>
</evidence>
<dbReference type="InterPro" id="IPR016166">
    <property type="entry name" value="FAD-bd_PCMH"/>
</dbReference>